<comment type="similarity">
    <text evidence="2">Belongs to the binding-protein-dependent transport system permease family. FecCD subfamily.</text>
</comment>
<evidence type="ECO:0000313" key="10">
    <source>
        <dbReference type="Proteomes" id="UP001300012"/>
    </source>
</evidence>
<sequence length="327" mass="34504">MRKGIALGAALLVMIVLAAVSVSVGTVSVPFRDIGVSLLDENSPAYFIVHQIRLPRVLVGILAGFGLAVAGVILQSIVRNPLASPDVIGITKGAGLAAAAVIFLFPKAPGYIIPAAAFAGAVGAFFILMLLSRRLTLSPASLALVGVAMGAVLQAGTQYLIVTHPTNINMALLWLAGSLWSRGWNEVISLLPWIVLLLPLAWGSYAKLNVFQLGDESSISLGLNILRERFWLLLLAVALAGISVSAVGAIGFIGLIAPHMARSIVGGRHQWLIPLAALIGADLMLLGDCLGRIIIIPREVPVGIMTAIIGAPYFVYLLRKEHARKLR</sequence>
<evidence type="ECO:0000256" key="6">
    <source>
        <dbReference type="ARBA" id="ARBA00022989"/>
    </source>
</evidence>
<protein>
    <submittedName>
        <fullName evidence="9">Iron chelate uptake ABC transporter family permease subunit</fullName>
    </submittedName>
</protein>
<evidence type="ECO:0000313" key="9">
    <source>
        <dbReference type="EMBL" id="MCR8634791.1"/>
    </source>
</evidence>
<keyword evidence="5 8" id="KW-0812">Transmembrane</keyword>
<keyword evidence="6 8" id="KW-1133">Transmembrane helix</keyword>
<feature type="transmembrane region" description="Helical" evidence="8">
    <location>
        <begin position="190"/>
        <end position="210"/>
    </location>
</feature>
<evidence type="ECO:0000256" key="5">
    <source>
        <dbReference type="ARBA" id="ARBA00022692"/>
    </source>
</evidence>
<accession>A0ABT1YNP6</accession>
<dbReference type="PANTHER" id="PTHR30472:SF37">
    <property type="entry name" value="FE(3+) DICITRATE TRANSPORT SYSTEM PERMEASE PROTEIN FECD-RELATED"/>
    <property type="match status" value="1"/>
</dbReference>
<feature type="transmembrane region" description="Helical" evidence="8">
    <location>
        <begin position="52"/>
        <end position="74"/>
    </location>
</feature>
<feature type="transmembrane region" description="Helical" evidence="8">
    <location>
        <begin position="300"/>
        <end position="318"/>
    </location>
</feature>
<proteinExistence type="inferred from homology"/>
<keyword evidence="7 8" id="KW-0472">Membrane</keyword>
<dbReference type="InterPro" id="IPR037294">
    <property type="entry name" value="ABC_BtuC-like"/>
</dbReference>
<dbReference type="EMBL" id="JANQBD010000022">
    <property type="protein sequence ID" value="MCR8634791.1"/>
    <property type="molecule type" value="Genomic_DNA"/>
</dbReference>
<evidence type="ECO:0000256" key="2">
    <source>
        <dbReference type="ARBA" id="ARBA00007935"/>
    </source>
</evidence>
<reference evidence="9 10" key="1">
    <citation type="submission" date="2022-08" db="EMBL/GenBank/DDBJ databases">
        <title>Paenibacillus endoradicis sp. nov., Paenibacillus radicibacter sp. nov and Paenibacillus pararadicis sp. nov., three cold-adapted plant growth-promoting bacteria isolated from root of Larix gmelinii in Great Khingan.</title>
        <authorList>
            <person name="Xue H."/>
        </authorList>
    </citation>
    <scope>NUCLEOTIDE SEQUENCE [LARGE SCALE GENOMIC DNA]</scope>
    <source>
        <strain evidence="9 10">N5-1-1-5</strain>
    </source>
</reference>
<feature type="transmembrane region" description="Helical" evidence="8">
    <location>
        <begin position="230"/>
        <end position="259"/>
    </location>
</feature>
<feature type="transmembrane region" description="Helical" evidence="8">
    <location>
        <begin position="111"/>
        <end position="130"/>
    </location>
</feature>
<dbReference type="InterPro" id="IPR000522">
    <property type="entry name" value="ABC_transptr_permease_BtuC"/>
</dbReference>
<evidence type="ECO:0000256" key="8">
    <source>
        <dbReference type="SAM" id="Phobius"/>
    </source>
</evidence>
<gene>
    <name evidence="9" type="ORF">NV381_26680</name>
</gene>
<evidence type="ECO:0000256" key="1">
    <source>
        <dbReference type="ARBA" id="ARBA00004651"/>
    </source>
</evidence>
<dbReference type="RefSeq" id="WP_258216347.1">
    <property type="nucleotide sequence ID" value="NZ_JANQBD010000022.1"/>
</dbReference>
<evidence type="ECO:0000256" key="7">
    <source>
        <dbReference type="ARBA" id="ARBA00023136"/>
    </source>
</evidence>
<feature type="transmembrane region" description="Helical" evidence="8">
    <location>
        <begin position="86"/>
        <end position="105"/>
    </location>
</feature>
<dbReference type="Pfam" id="PF01032">
    <property type="entry name" value="FecCD"/>
    <property type="match status" value="1"/>
</dbReference>
<comment type="subcellular location">
    <subcellularLocation>
        <location evidence="1">Cell membrane</location>
        <topology evidence="1">Multi-pass membrane protein</topology>
    </subcellularLocation>
</comment>
<evidence type="ECO:0000256" key="3">
    <source>
        <dbReference type="ARBA" id="ARBA00022448"/>
    </source>
</evidence>
<dbReference type="Proteomes" id="UP001300012">
    <property type="component" value="Unassembled WGS sequence"/>
</dbReference>
<organism evidence="9 10">
    <name type="scientific">Paenibacillus radicis</name>
    <name type="common">ex Xue et al. 2023</name>
    <dbReference type="NCBI Taxonomy" id="2972489"/>
    <lineage>
        <taxon>Bacteria</taxon>
        <taxon>Bacillati</taxon>
        <taxon>Bacillota</taxon>
        <taxon>Bacilli</taxon>
        <taxon>Bacillales</taxon>
        <taxon>Paenibacillaceae</taxon>
        <taxon>Paenibacillus</taxon>
    </lineage>
</organism>
<dbReference type="SUPFAM" id="SSF81345">
    <property type="entry name" value="ABC transporter involved in vitamin B12 uptake, BtuC"/>
    <property type="match status" value="1"/>
</dbReference>
<keyword evidence="3" id="KW-0813">Transport</keyword>
<evidence type="ECO:0000256" key="4">
    <source>
        <dbReference type="ARBA" id="ARBA00022475"/>
    </source>
</evidence>
<feature type="transmembrane region" description="Helical" evidence="8">
    <location>
        <begin position="142"/>
        <end position="161"/>
    </location>
</feature>
<dbReference type="PANTHER" id="PTHR30472">
    <property type="entry name" value="FERRIC ENTEROBACTIN TRANSPORT SYSTEM PERMEASE PROTEIN"/>
    <property type="match status" value="1"/>
</dbReference>
<dbReference type="CDD" id="cd06550">
    <property type="entry name" value="TM_ABC_iron-siderophores_like"/>
    <property type="match status" value="1"/>
</dbReference>
<comment type="caution">
    <text evidence="9">The sequence shown here is derived from an EMBL/GenBank/DDBJ whole genome shotgun (WGS) entry which is preliminary data.</text>
</comment>
<keyword evidence="10" id="KW-1185">Reference proteome</keyword>
<dbReference type="Gene3D" id="1.10.3470.10">
    <property type="entry name" value="ABC transporter involved in vitamin B12 uptake, BtuC"/>
    <property type="match status" value="1"/>
</dbReference>
<keyword evidence="4" id="KW-1003">Cell membrane</keyword>
<name>A0ABT1YNP6_9BACL</name>